<feature type="transmembrane region" description="Helical" evidence="5">
    <location>
        <begin position="177"/>
        <end position="195"/>
    </location>
</feature>
<feature type="transmembrane region" description="Helical" evidence="5">
    <location>
        <begin position="143"/>
        <end position="165"/>
    </location>
</feature>
<accession>A0A0N9HMQ2</accession>
<dbReference type="RefSeq" id="WP_054290004.1">
    <property type="nucleotide sequence ID" value="NZ_CP012752.1"/>
</dbReference>
<evidence type="ECO:0000313" key="7">
    <source>
        <dbReference type="EMBL" id="ALG08097.1"/>
    </source>
</evidence>
<dbReference type="GO" id="GO:0140359">
    <property type="term" value="F:ABC-type transporter activity"/>
    <property type="evidence" value="ECO:0007669"/>
    <property type="project" value="InterPro"/>
</dbReference>
<dbReference type="EMBL" id="CP012752">
    <property type="protein sequence ID" value="ALG08097.1"/>
    <property type="molecule type" value="Genomic_DNA"/>
</dbReference>
<reference evidence="7 8" key="1">
    <citation type="submission" date="2015-07" db="EMBL/GenBank/DDBJ databases">
        <title>Genome sequencing of Kibdelosporangium phytohabitans.</title>
        <authorList>
            <person name="Qin S."/>
            <person name="Xing K."/>
        </authorList>
    </citation>
    <scope>NUCLEOTIDE SEQUENCE [LARGE SCALE GENOMIC DNA]</scope>
    <source>
        <strain evidence="7 8">KLBMP1111</strain>
    </source>
</reference>
<keyword evidence="2 5" id="KW-0812">Transmembrane</keyword>
<proteinExistence type="predicted"/>
<keyword evidence="3 5" id="KW-1133">Transmembrane helix</keyword>
<keyword evidence="4 5" id="KW-0472">Membrane</keyword>
<evidence type="ECO:0000256" key="5">
    <source>
        <dbReference type="SAM" id="Phobius"/>
    </source>
</evidence>
<organism evidence="7 8">
    <name type="scientific">Kibdelosporangium phytohabitans</name>
    <dbReference type="NCBI Taxonomy" id="860235"/>
    <lineage>
        <taxon>Bacteria</taxon>
        <taxon>Bacillati</taxon>
        <taxon>Actinomycetota</taxon>
        <taxon>Actinomycetes</taxon>
        <taxon>Pseudonocardiales</taxon>
        <taxon>Pseudonocardiaceae</taxon>
        <taxon>Kibdelosporangium</taxon>
    </lineage>
</organism>
<dbReference type="GO" id="GO:0016020">
    <property type="term" value="C:membrane"/>
    <property type="evidence" value="ECO:0007669"/>
    <property type="project" value="UniProtKB-SubCell"/>
</dbReference>
<dbReference type="STRING" id="860235.AOZ06_15270"/>
<dbReference type="AlphaFoldDB" id="A0A0N9HMQ2"/>
<dbReference type="OrthoDB" id="9786643at2"/>
<dbReference type="Pfam" id="PF12698">
    <property type="entry name" value="ABC2_membrane_3"/>
    <property type="match status" value="1"/>
</dbReference>
<dbReference type="InterPro" id="IPR013525">
    <property type="entry name" value="ABC2_TM"/>
</dbReference>
<comment type="subcellular location">
    <subcellularLocation>
        <location evidence="1">Membrane</location>
        <topology evidence="1">Multi-pass membrane protein</topology>
    </subcellularLocation>
</comment>
<dbReference type="PANTHER" id="PTHR43027">
    <property type="entry name" value="DOXORUBICIN RESISTANCE ABC TRANSPORTER PERMEASE PROTEIN DRRC-RELATED"/>
    <property type="match status" value="1"/>
</dbReference>
<feature type="transmembrane region" description="Helical" evidence="5">
    <location>
        <begin position="107"/>
        <end position="131"/>
    </location>
</feature>
<protein>
    <submittedName>
        <fullName evidence="7">ABC transporter</fullName>
    </submittedName>
</protein>
<dbReference type="KEGG" id="kphy:AOZ06_15270"/>
<feature type="domain" description="ABC-2 type transporter transmembrane" evidence="6">
    <location>
        <begin position="64"/>
        <end position="256"/>
    </location>
</feature>
<name>A0A0N9HMQ2_9PSEU</name>
<dbReference type="PANTHER" id="PTHR43027:SF1">
    <property type="entry name" value="DOXORUBICIN RESISTANCE ABC TRANSPORTER PERMEASE PROTEIN DRRC-RELATED"/>
    <property type="match status" value="1"/>
</dbReference>
<evidence type="ECO:0000256" key="1">
    <source>
        <dbReference type="ARBA" id="ARBA00004141"/>
    </source>
</evidence>
<dbReference type="InterPro" id="IPR052902">
    <property type="entry name" value="ABC-2_transporter"/>
</dbReference>
<sequence>MTAPLVAAARSGARRGVFEFQQSFITATDIFALIFPNVILLTVMIFMRGSTVGTTGFSLGTMSLSSVIGMSVAFNGMMTVMQHLAVEREDGTLLRAKAIPNGMFGYLVGKIVLIAGLTVVTLAMILVPGLVLFDGIALNTAGAWLTLAWVLVLGLVATMPIGAILGSMFENPRTSGLMMLPVMGLVAVSGIFTPLSEAPQWMQLVGQVFPIYWLGLGMRSAMLPDGLAVVEIGGSWRHWETVGVLGLWAVIGLVLAPAVLRRMARRESGAAMAERREKALQRVN</sequence>
<gene>
    <name evidence="7" type="ORF">AOZ06_15270</name>
</gene>
<evidence type="ECO:0000256" key="3">
    <source>
        <dbReference type="ARBA" id="ARBA00022989"/>
    </source>
</evidence>
<evidence type="ECO:0000256" key="4">
    <source>
        <dbReference type="ARBA" id="ARBA00023136"/>
    </source>
</evidence>
<feature type="transmembrane region" description="Helical" evidence="5">
    <location>
        <begin position="24"/>
        <end position="47"/>
    </location>
</feature>
<keyword evidence="8" id="KW-1185">Reference proteome</keyword>
<evidence type="ECO:0000259" key="6">
    <source>
        <dbReference type="Pfam" id="PF12698"/>
    </source>
</evidence>
<feature type="transmembrane region" description="Helical" evidence="5">
    <location>
        <begin position="242"/>
        <end position="260"/>
    </location>
</feature>
<evidence type="ECO:0000256" key="2">
    <source>
        <dbReference type="ARBA" id="ARBA00022692"/>
    </source>
</evidence>
<dbReference type="Proteomes" id="UP000063699">
    <property type="component" value="Chromosome"/>
</dbReference>
<evidence type="ECO:0000313" key="8">
    <source>
        <dbReference type="Proteomes" id="UP000063699"/>
    </source>
</evidence>